<organism evidence="7 8">
    <name type="scientific">Phanerochaete sordida</name>
    <dbReference type="NCBI Taxonomy" id="48140"/>
    <lineage>
        <taxon>Eukaryota</taxon>
        <taxon>Fungi</taxon>
        <taxon>Dikarya</taxon>
        <taxon>Basidiomycota</taxon>
        <taxon>Agaricomycotina</taxon>
        <taxon>Agaricomycetes</taxon>
        <taxon>Polyporales</taxon>
        <taxon>Phanerochaetaceae</taxon>
        <taxon>Phanerochaete</taxon>
    </lineage>
</organism>
<dbReference type="GO" id="GO:0005737">
    <property type="term" value="C:cytoplasm"/>
    <property type="evidence" value="ECO:0007669"/>
    <property type="project" value="UniProtKB-SubCell"/>
</dbReference>
<evidence type="ECO:0000256" key="1">
    <source>
        <dbReference type="ARBA" id="ARBA00022490"/>
    </source>
</evidence>
<comment type="subcellular location">
    <subcellularLocation>
        <location evidence="5">Cytoplasm</location>
    </subcellularLocation>
</comment>
<comment type="similarity">
    <text evidence="5">Belongs to the class I-like SAM-binding methyltransferase superfamily. EFM4 family.</text>
</comment>
<keyword evidence="2 5" id="KW-0489">Methyltransferase</keyword>
<dbReference type="GO" id="GO:0032259">
    <property type="term" value="P:methylation"/>
    <property type="evidence" value="ECO:0007669"/>
    <property type="project" value="UniProtKB-KW"/>
</dbReference>
<evidence type="ECO:0000256" key="3">
    <source>
        <dbReference type="ARBA" id="ARBA00022679"/>
    </source>
</evidence>
<proteinExistence type="inferred from homology"/>
<dbReference type="InterPro" id="IPR026635">
    <property type="entry name" value="Efm4/METTL10"/>
</dbReference>
<dbReference type="InterPro" id="IPR029063">
    <property type="entry name" value="SAM-dependent_MTases_sf"/>
</dbReference>
<evidence type="ECO:0000313" key="8">
    <source>
        <dbReference type="Proteomes" id="UP000703269"/>
    </source>
</evidence>
<dbReference type="GO" id="GO:0016192">
    <property type="term" value="P:vesicle-mediated transport"/>
    <property type="evidence" value="ECO:0007669"/>
    <property type="project" value="UniProtKB-UniRule"/>
</dbReference>
<reference evidence="7 8" key="1">
    <citation type="submission" date="2021-08" db="EMBL/GenBank/DDBJ databases">
        <title>Draft Genome Sequence of Phanerochaete sordida strain YK-624.</title>
        <authorList>
            <person name="Mori T."/>
            <person name="Dohra H."/>
            <person name="Suzuki T."/>
            <person name="Kawagishi H."/>
            <person name="Hirai H."/>
        </authorList>
    </citation>
    <scope>NUCLEOTIDE SEQUENCE [LARGE SCALE GENOMIC DNA]</scope>
    <source>
        <strain evidence="7 8">YK-624</strain>
    </source>
</reference>
<dbReference type="PANTHER" id="PTHR12843">
    <property type="entry name" value="PROTEIN-LYSINE N-METHYLTRANSFERASE METTL10"/>
    <property type="match status" value="1"/>
</dbReference>
<evidence type="ECO:0000256" key="5">
    <source>
        <dbReference type="HAMAP-Rule" id="MF_03188"/>
    </source>
</evidence>
<comment type="function">
    <text evidence="5">S-adenosyl-L-methionine-dependent protein-lysine N-methyltransferase that mono- and dimethylates elongation factor 1-alpha at 'Lys-316'. May play a role in intracellular transport.</text>
</comment>
<protein>
    <recommendedName>
        <fullName evidence="5">Protein-lysine N-methyltransferase EFM4</fullName>
        <ecNumber evidence="5">2.1.1.-</ecNumber>
    </recommendedName>
    <alternativeName>
        <fullName evidence="5">Elongation factor methyltransferase 4</fullName>
    </alternativeName>
</protein>
<dbReference type="GO" id="GO:0016279">
    <property type="term" value="F:protein-lysine N-methyltransferase activity"/>
    <property type="evidence" value="ECO:0007669"/>
    <property type="project" value="UniProtKB-UniRule"/>
</dbReference>
<feature type="domain" description="Methyltransferase" evidence="6">
    <location>
        <begin position="64"/>
        <end position="197"/>
    </location>
</feature>
<evidence type="ECO:0000256" key="4">
    <source>
        <dbReference type="ARBA" id="ARBA00022691"/>
    </source>
</evidence>
<dbReference type="EMBL" id="BPQB01000010">
    <property type="protein sequence ID" value="GJE88611.1"/>
    <property type="molecule type" value="Genomic_DNA"/>
</dbReference>
<keyword evidence="8" id="KW-1185">Reference proteome</keyword>
<gene>
    <name evidence="5" type="primary">EFM4</name>
    <name evidence="7" type="ORF">PsYK624_046940</name>
</gene>
<name>A0A9P3G5F5_9APHY</name>
<comment type="caution">
    <text evidence="7">The sequence shown here is derived from an EMBL/GenBank/DDBJ whole genome shotgun (WGS) entry which is preliminary data.</text>
</comment>
<accession>A0A9P3G5F5</accession>
<keyword evidence="5" id="KW-0813">Transport</keyword>
<keyword evidence="3 5" id="KW-0808">Transferase</keyword>
<dbReference type="Gene3D" id="3.40.50.150">
    <property type="entry name" value="Vaccinia Virus protein VP39"/>
    <property type="match status" value="1"/>
</dbReference>
<dbReference type="Pfam" id="PF13847">
    <property type="entry name" value="Methyltransf_31"/>
    <property type="match status" value="1"/>
</dbReference>
<evidence type="ECO:0000259" key="6">
    <source>
        <dbReference type="Pfam" id="PF13847"/>
    </source>
</evidence>
<dbReference type="EC" id="2.1.1.-" evidence="5"/>
<dbReference type="Proteomes" id="UP000703269">
    <property type="component" value="Unassembled WGS sequence"/>
</dbReference>
<evidence type="ECO:0000313" key="7">
    <source>
        <dbReference type="EMBL" id="GJE88611.1"/>
    </source>
</evidence>
<dbReference type="InterPro" id="IPR025714">
    <property type="entry name" value="Methyltranfer_dom"/>
</dbReference>
<dbReference type="AlphaFoldDB" id="A0A9P3G5F5"/>
<dbReference type="OrthoDB" id="10069295at2759"/>
<dbReference type="PANTHER" id="PTHR12843:SF5">
    <property type="entry name" value="EEF1A LYSINE METHYLTRANSFERASE 2"/>
    <property type="match status" value="1"/>
</dbReference>
<evidence type="ECO:0000256" key="2">
    <source>
        <dbReference type="ARBA" id="ARBA00022603"/>
    </source>
</evidence>
<keyword evidence="1 5" id="KW-0963">Cytoplasm</keyword>
<keyword evidence="4 5" id="KW-0949">S-adenosyl-L-methionine</keyword>
<dbReference type="HAMAP" id="MF_03188">
    <property type="entry name" value="Methyltr_EFM4"/>
    <property type="match status" value="1"/>
</dbReference>
<sequence length="235" mass="25864">MSSTSELNPSKLGTKQHWDNVYAAELTNFEDIGDEGEIWFGEDSIEKMLDWVQDYASNDPAPFILEVGAGNGTLLFALHEAGYDDNRILGVDYSEDAVKLARAIGERRGEGCENITFETCDFLNDVPAPLPDMDQPEWDIVLDKGTFDAIALAEKDSEGRSPADGYPLRIGQVVRPGGYFLITSCNFTEDELKAKFGAPETGLKYHSRVPWPTFSFGGQSGNVYSTVAFQKPAQS</sequence>
<dbReference type="SUPFAM" id="SSF53335">
    <property type="entry name" value="S-adenosyl-L-methionine-dependent methyltransferases"/>
    <property type="match status" value="1"/>
</dbReference>
<dbReference type="CDD" id="cd02440">
    <property type="entry name" value="AdoMet_MTases"/>
    <property type="match status" value="1"/>
</dbReference>